<dbReference type="Proteomes" id="UP000076761">
    <property type="component" value="Unassembled WGS sequence"/>
</dbReference>
<evidence type="ECO:0000313" key="2">
    <source>
        <dbReference type="Proteomes" id="UP000076761"/>
    </source>
</evidence>
<dbReference type="EMBL" id="KV425622">
    <property type="protein sequence ID" value="KZT20319.1"/>
    <property type="molecule type" value="Genomic_DNA"/>
</dbReference>
<evidence type="ECO:0000313" key="1">
    <source>
        <dbReference type="EMBL" id="KZT20319.1"/>
    </source>
</evidence>
<organism evidence="1 2">
    <name type="scientific">Neolentinus lepideus HHB14362 ss-1</name>
    <dbReference type="NCBI Taxonomy" id="1314782"/>
    <lineage>
        <taxon>Eukaryota</taxon>
        <taxon>Fungi</taxon>
        <taxon>Dikarya</taxon>
        <taxon>Basidiomycota</taxon>
        <taxon>Agaricomycotina</taxon>
        <taxon>Agaricomycetes</taxon>
        <taxon>Gloeophyllales</taxon>
        <taxon>Gloeophyllaceae</taxon>
        <taxon>Neolentinus</taxon>
    </lineage>
</organism>
<protein>
    <submittedName>
        <fullName evidence="1">Uncharacterized protein</fullName>
    </submittedName>
</protein>
<dbReference type="InParanoid" id="A0A165NZB8"/>
<reference evidence="1 2" key="1">
    <citation type="journal article" date="2016" name="Mol. Biol. Evol.">
        <title>Comparative Genomics of Early-Diverging Mushroom-Forming Fungi Provides Insights into the Origins of Lignocellulose Decay Capabilities.</title>
        <authorList>
            <person name="Nagy L.G."/>
            <person name="Riley R."/>
            <person name="Tritt A."/>
            <person name="Adam C."/>
            <person name="Daum C."/>
            <person name="Floudas D."/>
            <person name="Sun H."/>
            <person name="Yadav J.S."/>
            <person name="Pangilinan J."/>
            <person name="Larsson K.H."/>
            <person name="Matsuura K."/>
            <person name="Barry K."/>
            <person name="Labutti K."/>
            <person name="Kuo R."/>
            <person name="Ohm R.A."/>
            <person name="Bhattacharya S.S."/>
            <person name="Shirouzu T."/>
            <person name="Yoshinaga Y."/>
            <person name="Martin F.M."/>
            <person name="Grigoriev I.V."/>
            <person name="Hibbett D.S."/>
        </authorList>
    </citation>
    <scope>NUCLEOTIDE SEQUENCE [LARGE SCALE GENOMIC DNA]</scope>
    <source>
        <strain evidence="1 2">HHB14362 ss-1</strain>
    </source>
</reference>
<proteinExistence type="predicted"/>
<gene>
    <name evidence="1" type="ORF">NEOLEDRAFT_1182631</name>
</gene>
<name>A0A165NZB8_9AGAM</name>
<sequence>MLPDPPTFVDGRAARLDIRPSSTPAQFVFPVRRQHGLPNQRQTSHIEEEAERTIQCIHRLRTRVMTLNTHKVLSEAIEGITEGMDALRHLISEEISNPVKELSMDEGDALEEAIR</sequence>
<dbReference type="AlphaFoldDB" id="A0A165NZB8"/>
<accession>A0A165NZB8</accession>
<dbReference type="OrthoDB" id="3317808at2759"/>
<keyword evidence="2" id="KW-1185">Reference proteome</keyword>